<feature type="transmembrane region" description="Helical" evidence="1">
    <location>
        <begin position="228"/>
        <end position="253"/>
    </location>
</feature>
<reference evidence="2 3" key="1">
    <citation type="submission" date="2024-03" db="EMBL/GenBank/DDBJ databases">
        <title>Actinomycetospora sp. OC33-EN06, a novel actinomycete isolated from wild orchid (Aerides multiflora).</title>
        <authorList>
            <person name="Suriyachadkun C."/>
        </authorList>
    </citation>
    <scope>NUCLEOTIDE SEQUENCE [LARGE SCALE GENOMIC DNA]</scope>
    <source>
        <strain evidence="2 3">OC33-EN06</strain>
    </source>
</reference>
<feature type="transmembrane region" description="Helical" evidence="1">
    <location>
        <begin position="423"/>
        <end position="442"/>
    </location>
</feature>
<sequence>MNRLLLVVLVTVTTALTALSLVVALVRPSPPALWAYVDVLEPYNLPTWFGAAVLVLTALVCLVDALVAAARGRWGTGLWLAAAGAAAVASLCVATGLHTRIDGLARQIVGTTPLTTDWLLPAVVVGILLTTPFALLARRLPQGRWLVAALVTFGVGALGGELLARTLGDGGRALAALAEGVQGLGGAGLLVVAVTALGATTGNSEVHLVSGLADEAPRELPAVPRRRAFWAVLAAGTLALSVVSLVATLALPAPGPKLAQWIGYLDVNREGNLPTWWSVGLLLTAAAAHLAAGIGGRAARARGAMGWLVTAAILAGMSLDDMTSIHERVGDLVRPEGAAAAGNPEGDFSFYWVVPGAGVALLVAVAVGLLALRLHGRPRRLLVTGLAVLFFFALGLEGVQGAVLASGSGGRIGEILGYHLEELGENLGALLLLGAAASALALRRRDDGVDVSYVGAGDTVAEHDALFAAEQQAARIAGSPTEAIPVVATGPVTRLRGVRPAG</sequence>
<organism evidence="2 3">
    <name type="scientific">Actinomycetospora aeridis</name>
    <dbReference type="NCBI Taxonomy" id="3129231"/>
    <lineage>
        <taxon>Bacteria</taxon>
        <taxon>Bacillati</taxon>
        <taxon>Actinomycetota</taxon>
        <taxon>Actinomycetes</taxon>
        <taxon>Pseudonocardiales</taxon>
        <taxon>Pseudonocardiaceae</taxon>
        <taxon>Actinomycetospora</taxon>
    </lineage>
</organism>
<protein>
    <submittedName>
        <fullName evidence="2">Uncharacterized protein</fullName>
    </submittedName>
</protein>
<accession>A0ABU8NF52</accession>
<keyword evidence="1" id="KW-1133">Transmembrane helix</keyword>
<feature type="transmembrane region" description="Helical" evidence="1">
    <location>
        <begin position="301"/>
        <end position="319"/>
    </location>
</feature>
<keyword evidence="1" id="KW-0472">Membrane</keyword>
<evidence type="ECO:0000256" key="1">
    <source>
        <dbReference type="SAM" id="Phobius"/>
    </source>
</evidence>
<dbReference type="EMBL" id="JBBEGL010000011">
    <property type="protein sequence ID" value="MEJ2890251.1"/>
    <property type="molecule type" value="Genomic_DNA"/>
</dbReference>
<name>A0ABU8NF52_9PSEU</name>
<gene>
    <name evidence="2" type="ORF">WCD41_27585</name>
</gene>
<dbReference type="Proteomes" id="UP001370100">
    <property type="component" value="Unassembled WGS sequence"/>
</dbReference>
<evidence type="ECO:0000313" key="3">
    <source>
        <dbReference type="Proteomes" id="UP001370100"/>
    </source>
</evidence>
<feature type="transmembrane region" description="Helical" evidence="1">
    <location>
        <begin position="48"/>
        <end position="70"/>
    </location>
</feature>
<feature type="transmembrane region" description="Helical" evidence="1">
    <location>
        <begin position="350"/>
        <end position="372"/>
    </location>
</feature>
<feature type="transmembrane region" description="Helical" evidence="1">
    <location>
        <begin position="118"/>
        <end position="137"/>
    </location>
</feature>
<feature type="transmembrane region" description="Helical" evidence="1">
    <location>
        <begin position="381"/>
        <end position="403"/>
    </location>
</feature>
<evidence type="ECO:0000313" key="2">
    <source>
        <dbReference type="EMBL" id="MEJ2890251.1"/>
    </source>
</evidence>
<feature type="transmembrane region" description="Helical" evidence="1">
    <location>
        <begin position="77"/>
        <end position="98"/>
    </location>
</feature>
<proteinExistence type="predicted"/>
<feature type="transmembrane region" description="Helical" evidence="1">
    <location>
        <begin position="144"/>
        <end position="164"/>
    </location>
</feature>
<feature type="transmembrane region" description="Helical" evidence="1">
    <location>
        <begin position="273"/>
        <end position="294"/>
    </location>
</feature>
<dbReference type="RefSeq" id="WP_337718449.1">
    <property type="nucleotide sequence ID" value="NZ_JBBEGL010000011.1"/>
</dbReference>
<feature type="transmembrane region" description="Helical" evidence="1">
    <location>
        <begin position="184"/>
        <end position="202"/>
    </location>
</feature>
<comment type="caution">
    <text evidence="2">The sequence shown here is derived from an EMBL/GenBank/DDBJ whole genome shotgun (WGS) entry which is preliminary data.</text>
</comment>
<keyword evidence="1" id="KW-0812">Transmembrane</keyword>
<keyword evidence="3" id="KW-1185">Reference proteome</keyword>